<dbReference type="HOGENOM" id="CLU_156470_0_0_6"/>
<dbReference type="KEGG" id="pec:W5S_3499"/>
<dbReference type="AlphaFoldDB" id="A0A0H3IC38"/>
<protein>
    <submittedName>
        <fullName evidence="1">Uncharacterized protein</fullName>
    </submittedName>
</protein>
<reference evidence="1 2" key="1">
    <citation type="journal article" date="2012" name="J. Bacteriol.">
        <title>Genome sequence of Pectobacterium sp. strain SCC3193.</title>
        <authorList>
            <person name="Koskinen J.P."/>
            <person name="Laine P."/>
            <person name="Niemi O."/>
            <person name="Nykyri J."/>
            <person name="Harjunpaa H."/>
            <person name="Auvinen P."/>
            <person name="Paulin L."/>
            <person name="Pirhonen M."/>
            <person name="Palva T."/>
            <person name="Holm L."/>
        </authorList>
    </citation>
    <scope>NUCLEOTIDE SEQUENCE [LARGE SCALE GENOMIC DNA]</scope>
    <source>
        <strain evidence="1 2">SCC3193</strain>
    </source>
</reference>
<accession>A0A0H3IC38</accession>
<dbReference type="Proteomes" id="UP000008044">
    <property type="component" value="Chromosome"/>
</dbReference>
<name>A0A0H3IC38_PECPM</name>
<proteinExistence type="predicted"/>
<organism evidence="1 2">
    <name type="scientific">Pectobacterium parmentieri</name>
    <dbReference type="NCBI Taxonomy" id="1905730"/>
    <lineage>
        <taxon>Bacteria</taxon>
        <taxon>Pseudomonadati</taxon>
        <taxon>Pseudomonadota</taxon>
        <taxon>Gammaproteobacteria</taxon>
        <taxon>Enterobacterales</taxon>
        <taxon>Pectobacteriaceae</taxon>
        <taxon>Pectobacterium</taxon>
    </lineage>
</organism>
<evidence type="ECO:0000313" key="1">
    <source>
        <dbReference type="EMBL" id="AFI91569.1"/>
    </source>
</evidence>
<dbReference type="eggNOG" id="ENOG5032V1M">
    <property type="taxonomic scope" value="Bacteria"/>
</dbReference>
<sequence length="132" mass="14483">MKRLSMSKPEVVPDNALPFSVLFDVPPQGVARIGEGDSLQLAKLGDEVRKRLVCPAQLSVLPHRVGNRCCVSVHISDPTGKALNLLITVAGNTVWPDDNEYARGVRWYINVSDATDMMWLLKAIEQVTGEKG</sequence>
<dbReference type="STRING" id="1905730.W5S_3499"/>
<evidence type="ECO:0000313" key="2">
    <source>
        <dbReference type="Proteomes" id="UP000008044"/>
    </source>
</evidence>
<dbReference type="EMBL" id="CP003415">
    <property type="protein sequence ID" value="AFI91569.1"/>
    <property type="molecule type" value="Genomic_DNA"/>
</dbReference>
<dbReference type="PATRIC" id="fig|1166016.3.peg.3562"/>
<gene>
    <name evidence="1" type="ordered locus">W5S_3499</name>
</gene>